<evidence type="ECO:0000256" key="2">
    <source>
        <dbReference type="ARBA" id="ARBA00012438"/>
    </source>
</evidence>
<keyword evidence="6" id="KW-0808">Transferase</keyword>
<keyword evidence="8" id="KW-0418">Kinase</keyword>
<evidence type="ECO:0000256" key="3">
    <source>
        <dbReference type="ARBA" id="ARBA00021495"/>
    </source>
</evidence>
<accession>A0A7C4TGD8</accession>
<dbReference type="SUPFAM" id="SSF47226">
    <property type="entry name" value="Histidine-containing phosphotransfer domain, HPT domain"/>
    <property type="match status" value="1"/>
</dbReference>
<reference evidence="16" key="1">
    <citation type="journal article" date="2020" name="mSystems">
        <title>Genome- and Community-Level Interaction Insights into Carbon Utilization and Element Cycling Functions of Hydrothermarchaeota in Hydrothermal Sediment.</title>
        <authorList>
            <person name="Zhou Z."/>
            <person name="Liu Y."/>
            <person name="Xu W."/>
            <person name="Pan J."/>
            <person name="Luo Z.H."/>
            <person name="Li M."/>
        </authorList>
    </citation>
    <scope>NUCLEOTIDE SEQUENCE [LARGE SCALE GENOMIC DNA]</scope>
    <source>
        <strain evidence="16">SpSt-774</strain>
    </source>
</reference>
<evidence type="ECO:0000256" key="12">
    <source>
        <dbReference type="PROSITE-ProRule" id="PRU00110"/>
    </source>
</evidence>
<dbReference type="InterPro" id="IPR051315">
    <property type="entry name" value="Bact_Chemotaxis_CheA"/>
</dbReference>
<dbReference type="InterPro" id="IPR004105">
    <property type="entry name" value="CheA-like_dim"/>
</dbReference>
<feature type="domain" description="Histidine kinase" evidence="13">
    <location>
        <begin position="243"/>
        <end position="374"/>
    </location>
</feature>
<name>A0A7C4TGD8_UNCW3</name>
<dbReference type="PROSITE" id="PS50894">
    <property type="entry name" value="HPT"/>
    <property type="match status" value="1"/>
</dbReference>
<dbReference type="Pfam" id="PF02895">
    <property type="entry name" value="H-kinase_dim"/>
    <property type="match status" value="1"/>
</dbReference>
<dbReference type="EMBL" id="DTGZ01000046">
    <property type="protein sequence ID" value="HGV97183.1"/>
    <property type="molecule type" value="Genomic_DNA"/>
</dbReference>
<sequence length="501" mass="56653">MEAYLDLFISETEIYIKKLNDQILILEGNNKNRDAILEVFRLFHTIKGMAQTMGFNEIATVAHRVEDLLGEARSKGEINPTVTSFLFNVADYIASAVQMIREKKPIPDAQQILESLDNLTQGKAVEITGKVVKEREISEIRIKTEKIDKLFNLTNELLIARSRLLKLSEQIGDSAITSVCETTARLITSLQDEVMRLRMLPLSLVFDFFPRWLRDEAKKQNKEVDFVITGAELEVDRSIIDILKEPIMHLLRNALDHGIEKKGKITLSAVREREFVRITVADDGKGIDPEQIRKRAIEKGLLDPQTARTLTKDELYKMLLKPDFSTRKETTEISGRGMGLDIVNSTVTELGGRLEIYSEVKKGASFTIELPLSLAVQRTMVFALNGQRFALPLNYVTESFYIEEKEIKTVYGRELIPLRDTILPLVRVGEKLNCPSKSGRKSIIVVSHHGKVRGYVTDEIVSEEEIVVKRIDPLLPDELYSGCGIYGDGKPILILDPRGIE</sequence>
<dbReference type="SUPFAM" id="SSF47384">
    <property type="entry name" value="Homodimeric domain of signal transducing histidine kinase"/>
    <property type="match status" value="1"/>
</dbReference>
<dbReference type="InterPro" id="IPR036890">
    <property type="entry name" value="HATPase_C_sf"/>
</dbReference>
<evidence type="ECO:0000259" key="15">
    <source>
        <dbReference type="PROSITE" id="PS50894"/>
    </source>
</evidence>
<evidence type="ECO:0000313" key="16">
    <source>
        <dbReference type="EMBL" id="HGV97183.1"/>
    </source>
</evidence>
<dbReference type="Pfam" id="PF01584">
    <property type="entry name" value="CheW"/>
    <property type="match status" value="1"/>
</dbReference>
<evidence type="ECO:0000256" key="4">
    <source>
        <dbReference type="ARBA" id="ARBA00022500"/>
    </source>
</evidence>
<evidence type="ECO:0000259" key="14">
    <source>
        <dbReference type="PROSITE" id="PS50851"/>
    </source>
</evidence>
<evidence type="ECO:0000256" key="10">
    <source>
        <dbReference type="ARBA" id="ARBA00023012"/>
    </source>
</evidence>
<dbReference type="GO" id="GO:0006935">
    <property type="term" value="P:chemotaxis"/>
    <property type="evidence" value="ECO:0007669"/>
    <property type="project" value="UniProtKB-KW"/>
</dbReference>
<dbReference type="InterPro" id="IPR004358">
    <property type="entry name" value="Sig_transdc_His_kin-like_C"/>
</dbReference>
<dbReference type="GO" id="GO:0000155">
    <property type="term" value="F:phosphorelay sensor kinase activity"/>
    <property type="evidence" value="ECO:0007669"/>
    <property type="project" value="InterPro"/>
</dbReference>
<evidence type="ECO:0000256" key="8">
    <source>
        <dbReference type="ARBA" id="ARBA00022777"/>
    </source>
</evidence>
<dbReference type="InterPro" id="IPR036061">
    <property type="entry name" value="CheW-like_dom_sf"/>
</dbReference>
<dbReference type="GO" id="GO:0005737">
    <property type="term" value="C:cytoplasm"/>
    <property type="evidence" value="ECO:0007669"/>
    <property type="project" value="InterPro"/>
</dbReference>
<keyword evidence="7" id="KW-0547">Nucleotide-binding</keyword>
<dbReference type="InterPro" id="IPR003594">
    <property type="entry name" value="HATPase_dom"/>
</dbReference>
<dbReference type="InterPro" id="IPR005467">
    <property type="entry name" value="His_kinase_dom"/>
</dbReference>
<dbReference type="Gene3D" id="1.10.287.560">
    <property type="entry name" value="Histidine kinase CheA-like, homodimeric domain"/>
    <property type="match status" value="1"/>
</dbReference>
<comment type="catalytic activity">
    <reaction evidence="1">
        <text>ATP + protein L-histidine = ADP + protein N-phospho-L-histidine.</text>
        <dbReference type="EC" id="2.7.13.3"/>
    </reaction>
</comment>
<dbReference type="PANTHER" id="PTHR43395">
    <property type="entry name" value="SENSOR HISTIDINE KINASE CHEA"/>
    <property type="match status" value="1"/>
</dbReference>
<dbReference type="PRINTS" id="PR00344">
    <property type="entry name" value="BCTRLSENSOR"/>
</dbReference>
<dbReference type="InterPro" id="IPR002545">
    <property type="entry name" value="CheW-lke_dom"/>
</dbReference>
<proteinExistence type="predicted"/>
<dbReference type="FunFam" id="3.30.565.10:FF:000016">
    <property type="entry name" value="Chemotaxis protein CheA, putative"/>
    <property type="match status" value="1"/>
</dbReference>
<dbReference type="Pfam" id="PF02518">
    <property type="entry name" value="HATPase_c"/>
    <property type="match status" value="1"/>
</dbReference>
<dbReference type="Gene3D" id="3.30.565.10">
    <property type="entry name" value="Histidine kinase-like ATPase, C-terminal domain"/>
    <property type="match status" value="1"/>
</dbReference>
<comment type="function">
    <text evidence="11">Involved in the transmission of sensory signals from the chemoreceptors to the flagellar motors. CheA is autophosphorylated; it can transfer its phosphate group to either CheB or CheY.</text>
</comment>
<evidence type="ECO:0000256" key="11">
    <source>
        <dbReference type="ARBA" id="ARBA00035100"/>
    </source>
</evidence>
<dbReference type="SUPFAM" id="SSF55874">
    <property type="entry name" value="ATPase domain of HSP90 chaperone/DNA topoisomerase II/histidine kinase"/>
    <property type="match status" value="1"/>
</dbReference>
<evidence type="ECO:0000256" key="6">
    <source>
        <dbReference type="ARBA" id="ARBA00022679"/>
    </source>
</evidence>
<dbReference type="Gene3D" id="1.20.120.160">
    <property type="entry name" value="HPT domain"/>
    <property type="match status" value="1"/>
</dbReference>
<comment type="caution">
    <text evidence="16">The sequence shown here is derived from an EMBL/GenBank/DDBJ whole genome shotgun (WGS) entry which is preliminary data.</text>
</comment>
<evidence type="ECO:0000256" key="5">
    <source>
        <dbReference type="ARBA" id="ARBA00022553"/>
    </source>
</evidence>
<gene>
    <name evidence="16" type="ORF">ENV60_02675</name>
</gene>
<dbReference type="SMART" id="SM01231">
    <property type="entry name" value="H-kinase_dim"/>
    <property type="match status" value="1"/>
</dbReference>
<dbReference type="Pfam" id="PF01627">
    <property type="entry name" value="Hpt"/>
    <property type="match status" value="1"/>
</dbReference>
<dbReference type="EC" id="2.7.13.3" evidence="2"/>
<keyword evidence="9" id="KW-0067">ATP-binding</keyword>
<dbReference type="InterPro" id="IPR036641">
    <property type="entry name" value="HPT_dom_sf"/>
</dbReference>
<dbReference type="PROSITE" id="PS50109">
    <property type="entry name" value="HIS_KIN"/>
    <property type="match status" value="1"/>
</dbReference>
<organism evidence="16">
    <name type="scientific">candidate division WOR-3 bacterium</name>
    <dbReference type="NCBI Taxonomy" id="2052148"/>
    <lineage>
        <taxon>Bacteria</taxon>
        <taxon>Bacteria division WOR-3</taxon>
    </lineage>
</organism>
<dbReference type="SMART" id="SM00260">
    <property type="entry name" value="CheW"/>
    <property type="match status" value="1"/>
</dbReference>
<keyword evidence="10" id="KW-0902">Two-component regulatory system</keyword>
<dbReference type="SUPFAM" id="SSF50341">
    <property type="entry name" value="CheW-like"/>
    <property type="match status" value="1"/>
</dbReference>
<evidence type="ECO:0000259" key="13">
    <source>
        <dbReference type="PROSITE" id="PS50109"/>
    </source>
</evidence>
<dbReference type="Gene3D" id="2.30.30.40">
    <property type="entry name" value="SH3 Domains"/>
    <property type="match status" value="1"/>
</dbReference>
<keyword evidence="5 12" id="KW-0597">Phosphoprotein</keyword>
<dbReference type="AlphaFoldDB" id="A0A7C4TGD8"/>
<dbReference type="PROSITE" id="PS50851">
    <property type="entry name" value="CHEW"/>
    <property type="match status" value="1"/>
</dbReference>
<evidence type="ECO:0000256" key="7">
    <source>
        <dbReference type="ARBA" id="ARBA00022741"/>
    </source>
</evidence>
<dbReference type="GO" id="GO:0005524">
    <property type="term" value="F:ATP binding"/>
    <property type="evidence" value="ECO:0007669"/>
    <property type="project" value="UniProtKB-KW"/>
</dbReference>
<dbReference type="InterPro" id="IPR037006">
    <property type="entry name" value="CheA-like_homodim_sf"/>
</dbReference>
<dbReference type="CDD" id="cd00088">
    <property type="entry name" value="HPT"/>
    <property type="match status" value="1"/>
</dbReference>
<feature type="domain" description="CheW-like" evidence="14">
    <location>
        <begin position="376"/>
        <end position="501"/>
    </location>
</feature>
<dbReference type="InterPro" id="IPR036097">
    <property type="entry name" value="HisK_dim/P_sf"/>
</dbReference>
<feature type="domain" description="HPt" evidence="15">
    <location>
        <begin position="1"/>
        <end position="100"/>
    </location>
</feature>
<feature type="modified residue" description="Phosphohistidine" evidence="12">
    <location>
        <position position="44"/>
    </location>
</feature>
<dbReference type="SMART" id="SM00387">
    <property type="entry name" value="HATPase_c"/>
    <property type="match status" value="1"/>
</dbReference>
<dbReference type="SMART" id="SM00073">
    <property type="entry name" value="HPT"/>
    <property type="match status" value="1"/>
</dbReference>
<evidence type="ECO:0000256" key="9">
    <source>
        <dbReference type="ARBA" id="ARBA00022840"/>
    </source>
</evidence>
<dbReference type="InterPro" id="IPR008207">
    <property type="entry name" value="Sig_transdc_His_kin_Hpt_dom"/>
</dbReference>
<protein>
    <recommendedName>
        <fullName evidence="3">Chemotaxis protein CheA</fullName>
        <ecNumber evidence="2">2.7.13.3</ecNumber>
    </recommendedName>
</protein>
<dbReference type="PANTHER" id="PTHR43395:SF10">
    <property type="entry name" value="CHEMOTAXIS PROTEIN CHEA"/>
    <property type="match status" value="1"/>
</dbReference>
<evidence type="ECO:0000256" key="1">
    <source>
        <dbReference type="ARBA" id="ARBA00000085"/>
    </source>
</evidence>
<keyword evidence="4" id="KW-0145">Chemotaxis</keyword>